<comment type="catalytic activity">
    <reaction evidence="1 4">
        <text>a uridine in RNA = a pseudouridine in RNA</text>
        <dbReference type="Rhea" id="RHEA:48348"/>
        <dbReference type="Rhea" id="RHEA-COMP:12068"/>
        <dbReference type="Rhea" id="RHEA-COMP:12069"/>
        <dbReference type="ChEBI" id="CHEBI:65314"/>
        <dbReference type="ChEBI" id="CHEBI:65315"/>
    </reaction>
</comment>
<dbReference type="InterPro" id="IPR050188">
    <property type="entry name" value="RluA_PseudoU_synthase"/>
</dbReference>
<dbReference type="PANTHER" id="PTHR21600">
    <property type="entry name" value="MITOCHONDRIAL RNA PSEUDOURIDINE SYNTHASE"/>
    <property type="match status" value="1"/>
</dbReference>
<dbReference type="Gene3D" id="3.30.2350.10">
    <property type="entry name" value="Pseudouridine synthase"/>
    <property type="match status" value="1"/>
</dbReference>
<reference evidence="6 7" key="1">
    <citation type="submission" date="2021-02" db="EMBL/GenBank/DDBJ databases">
        <title>Bacillus sp. RD4P76, an endophyte from a halophyte.</title>
        <authorList>
            <person name="Sun J.-Q."/>
        </authorList>
    </citation>
    <scope>NUCLEOTIDE SEQUENCE [LARGE SCALE GENOMIC DNA]</scope>
    <source>
        <strain evidence="6 7">RD4P76</strain>
    </source>
</reference>
<dbReference type="EC" id="5.4.99.-" evidence="4"/>
<proteinExistence type="inferred from homology"/>
<protein>
    <recommendedName>
        <fullName evidence="4">Pseudouridine synthase</fullName>
        <ecNumber evidence="4">5.4.99.-</ecNumber>
    </recommendedName>
</protein>
<gene>
    <name evidence="6" type="ORF">JR050_11360</name>
</gene>
<accession>A0ABS2DIC8</accession>
<keyword evidence="4" id="KW-0413">Isomerase</keyword>
<evidence type="ECO:0000259" key="5">
    <source>
        <dbReference type="Pfam" id="PF00849"/>
    </source>
</evidence>
<comment type="function">
    <text evidence="4">Responsible for synthesis of pseudouridine from uracil.</text>
</comment>
<dbReference type="InterPro" id="IPR006224">
    <property type="entry name" value="PsdUridine_synth_RluA-like_CS"/>
</dbReference>
<evidence type="ECO:0000313" key="6">
    <source>
        <dbReference type="EMBL" id="MBM6618257.1"/>
    </source>
</evidence>
<dbReference type="CDD" id="cd02869">
    <property type="entry name" value="PseudoU_synth_RluA_like"/>
    <property type="match status" value="1"/>
</dbReference>
<comment type="caution">
    <text evidence="6">The sequence shown here is derived from an EMBL/GenBank/DDBJ whole genome shotgun (WGS) entry which is preliminary data.</text>
</comment>
<dbReference type="InterPro" id="IPR006225">
    <property type="entry name" value="PsdUridine_synth_RluC/D"/>
</dbReference>
<dbReference type="PROSITE" id="PS50889">
    <property type="entry name" value="S4"/>
    <property type="match status" value="1"/>
</dbReference>
<comment type="similarity">
    <text evidence="2 4">Belongs to the pseudouridine synthase RluA family.</text>
</comment>
<dbReference type="SUPFAM" id="SSF55120">
    <property type="entry name" value="Pseudouridine synthase"/>
    <property type="match status" value="1"/>
</dbReference>
<dbReference type="PROSITE" id="PS01129">
    <property type="entry name" value="PSI_RLU"/>
    <property type="match status" value="1"/>
</dbReference>
<dbReference type="NCBIfam" id="TIGR00005">
    <property type="entry name" value="rluA_subfam"/>
    <property type="match status" value="1"/>
</dbReference>
<evidence type="ECO:0000256" key="3">
    <source>
        <dbReference type="PROSITE-ProRule" id="PRU00182"/>
    </source>
</evidence>
<sequence length="284" mass="32450">MNDASGIVVREFLKRQEISKVALTDIKFGGGNILVNDVPVTVRYVLKEGDVLKVHFPPEKRSGDLLPENIQLCIIYEDDYILVINKPPFMSVIPSREHPTGSLANAILYYYEKNNISSTVHIVNRLDRDTSGLLIVAKHRYTHHLFSKVQKVSGIKRRYEAFVHGIVEEDHKTIHAPIGRKDDSIIEREVRDDGQVAITHFDVFGRYKDLSHVSLKLETGRTHQIRVHMAYLGHPLIGDDLYGGSRKLMNRQALHSTELSFVHPITKEHMYFEIPLPLDMNSLL</sequence>
<dbReference type="Proteomes" id="UP001518925">
    <property type="component" value="Unassembled WGS sequence"/>
</dbReference>
<feature type="domain" description="Pseudouridine synthase RsuA/RluA-like" evidence="5">
    <location>
        <begin position="81"/>
        <end position="230"/>
    </location>
</feature>
<dbReference type="EMBL" id="JAFELM010000030">
    <property type="protein sequence ID" value="MBM6618257.1"/>
    <property type="molecule type" value="Genomic_DNA"/>
</dbReference>
<dbReference type="RefSeq" id="WP_204203674.1">
    <property type="nucleotide sequence ID" value="NZ_JAFELM010000030.1"/>
</dbReference>
<dbReference type="InterPro" id="IPR006145">
    <property type="entry name" value="PsdUridine_synth_RsuA/RluA"/>
</dbReference>
<organism evidence="6 7">
    <name type="scientific">Bacillus suaedaesalsae</name>
    <dbReference type="NCBI Taxonomy" id="2810349"/>
    <lineage>
        <taxon>Bacteria</taxon>
        <taxon>Bacillati</taxon>
        <taxon>Bacillota</taxon>
        <taxon>Bacilli</taxon>
        <taxon>Bacillales</taxon>
        <taxon>Bacillaceae</taxon>
        <taxon>Bacillus</taxon>
    </lineage>
</organism>
<evidence type="ECO:0000256" key="1">
    <source>
        <dbReference type="ARBA" id="ARBA00000073"/>
    </source>
</evidence>
<dbReference type="InterPro" id="IPR020103">
    <property type="entry name" value="PsdUridine_synth_cat_dom_sf"/>
</dbReference>
<evidence type="ECO:0000313" key="7">
    <source>
        <dbReference type="Proteomes" id="UP001518925"/>
    </source>
</evidence>
<dbReference type="Pfam" id="PF00849">
    <property type="entry name" value="PseudoU_synth_2"/>
    <property type="match status" value="1"/>
</dbReference>
<keyword evidence="7" id="KW-1185">Reference proteome</keyword>
<dbReference type="PANTHER" id="PTHR21600:SF35">
    <property type="entry name" value="PSEUDOURIDINE SYNTHASE"/>
    <property type="match status" value="1"/>
</dbReference>
<evidence type="ECO:0000256" key="4">
    <source>
        <dbReference type="RuleBase" id="RU362028"/>
    </source>
</evidence>
<keyword evidence="3" id="KW-0694">RNA-binding</keyword>
<name>A0ABS2DIC8_9BACI</name>
<evidence type="ECO:0000256" key="2">
    <source>
        <dbReference type="ARBA" id="ARBA00010876"/>
    </source>
</evidence>